<protein>
    <submittedName>
        <fullName evidence="1">Uncharacterized protein</fullName>
    </submittedName>
</protein>
<dbReference type="AlphaFoldDB" id="A0A370NSQ7"/>
<accession>A0A370NSQ7</accession>
<sequence length="85" mass="9391">MTTYRKETQQPPDTAELYPDTAVYARVDSVDLTTKVAYGNWSPNADLAARLECPISALNPQDYHFLVVPPEATILGQSLVRAVPK</sequence>
<reference evidence="2" key="1">
    <citation type="submission" date="2018-06" db="EMBL/GenBank/DDBJ databases">
        <authorList>
            <person name="Feng T."/>
            <person name="Jeon C.O."/>
        </authorList>
    </citation>
    <scope>NUCLEOTIDE SEQUENCE [LARGE SCALE GENOMIC DNA]</scope>
    <source>
        <strain evidence="2">S23</strain>
    </source>
</reference>
<dbReference type="Proteomes" id="UP000255165">
    <property type="component" value="Unassembled WGS sequence"/>
</dbReference>
<name>A0A370NSQ7_9BURK</name>
<organism evidence="1 2">
    <name type="scientific">Cupriavidus lacunae</name>
    <dbReference type="NCBI Taxonomy" id="2666307"/>
    <lineage>
        <taxon>Bacteria</taxon>
        <taxon>Pseudomonadati</taxon>
        <taxon>Pseudomonadota</taxon>
        <taxon>Betaproteobacteria</taxon>
        <taxon>Burkholderiales</taxon>
        <taxon>Burkholderiaceae</taxon>
        <taxon>Cupriavidus</taxon>
    </lineage>
</organism>
<dbReference type="EMBL" id="QKWJ01000024">
    <property type="protein sequence ID" value="RDK08630.1"/>
    <property type="molecule type" value="Genomic_DNA"/>
</dbReference>
<dbReference type="RefSeq" id="WP_115213134.1">
    <property type="nucleotide sequence ID" value="NZ_QKWJ01000024.1"/>
</dbReference>
<keyword evidence="2" id="KW-1185">Reference proteome</keyword>
<evidence type="ECO:0000313" key="1">
    <source>
        <dbReference type="EMBL" id="RDK08630.1"/>
    </source>
</evidence>
<comment type="caution">
    <text evidence="1">The sequence shown here is derived from an EMBL/GenBank/DDBJ whole genome shotgun (WGS) entry which is preliminary data.</text>
</comment>
<gene>
    <name evidence="1" type="ORF">DN412_19715</name>
</gene>
<proteinExistence type="predicted"/>
<evidence type="ECO:0000313" key="2">
    <source>
        <dbReference type="Proteomes" id="UP000255165"/>
    </source>
</evidence>